<gene>
    <name evidence="2" type="ORF">GCM10017557_00010</name>
</gene>
<dbReference type="KEGG" id="sgm:GCM10017557_00010"/>
<feature type="compositionally biased region" description="Basic and acidic residues" evidence="1">
    <location>
        <begin position="41"/>
        <end position="54"/>
    </location>
</feature>
<reference evidence="2 3" key="1">
    <citation type="journal article" date="2014" name="Int. J. Syst. Evol. Microbiol.">
        <title>Complete genome sequence of Corynebacterium casei LMG S-19264T (=DSM 44701T), isolated from a smear-ripened cheese.</title>
        <authorList>
            <consortium name="US DOE Joint Genome Institute (JGI-PGF)"/>
            <person name="Walter F."/>
            <person name="Albersmeier A."/>
            <person name="Kalinowski J."/>
            <person name="Ruckert C."/>
        </authorList>
    </citation>
    <scope>NUCLEOTIDE SEQUENCE [LARGE SCALE GENOMIC DNA]</scope>
    <source>
        <strain evidence="2 3">JCM 4677</strain>
    </source>
</reference>
<organism evidence="2 3">
    <name type="scientific">Streptomyces aurantiacus</name>
    <dbReference type="NCBI Taxonomy" id="47760"/>
    <lineage>
        <taxon>Bacteria</taxon>
        <taxon>Bacillati</taxon>
        <taxon>Actinomycetota</taxon>
        <taxon>Actinomycetes</taxon>
        <taxon>Kitasatosporales</taxon>
        <taxon>Streptomycetaceae</taxon>
        <taxon>Streptomyces</taxon>
        <taxon>Streptomyces aurantiacus group</taxon>
    </lineage>
</organism>
<keyword evidence="3" id="KW-1185">Reference proteome</keyword>
<name>A0A7G1NRK6_9ACTN</name>
<feature type="region of interest" description="Disordered" evidence="1">
    <location>
        <begin position="41"/>
        <end position="80"/>
    </location>
</feature>
<dbReference type="EMBL" id="AP023440">
    <property type="protein sequence ID" value="BCL25142.1"/>
    <property type="molecule type" value="Genomic_DNA"/>
</dbReference>
<dbReference type="Proteomes" id="UP000516444">
    <property type="component" value="Chromosome"/>
</dbReference>
<protein>
    <submittedName>
        <fullName evidence="2">Uncharacterized protein</fullName>
    </submittedName>
</protein>
<evidence type="ECO:0000313" key="3">
    <source>
        <dbReference type="Proteomes" id="UP000516444"/>
    </source>
</evidence>
<sequence length="108" mass="11692">MSVVFFPALAASTGVSEKTSPTPLSSVGTGLAAVRRNEHAKAHLETDDRGRVDRPTPVSDPVVHRWPQAPSRKRTRAVRPAVADPELVRYRIGGASGPFREPTRARPC</sequence>
<dbReference type="AlphaFoldDB" id="A0A7G1NRK6"/>
<proteinExistence type="predicted"/>
<evidence type="ECO:0000256" key="1">
    <source>
        <dbReference type="SAM" id="MobiDB-lite"/>
    </source>
</evidence>
<accession>A0A7G1NRK6</accession>
<evidence type="ECO:0000313" key="2">
    <source>
        <dbReference type="EMBL" id="BCL25142.1"/>
    </source>
</evidence>